<protein>
    <submittedName>
        <fullName evidence="1">Tic22 family protein</fullName>
    </submittedName>
</protein>
<dbReference type="InterPro" id="IPR007378">
    <property type="entry name" value="Tic22-like"/>
</dbReference>
<dbReference type="EMBL" id="AP018316">
    <property type="protein sequence ID" value="BAZ86570.1"/>
    <property type="molecule type" value="Genomic_DNA"/>
</dbReference>
<dbReference type="OrthoDB" id="509198at2"/>
<dbReference type="KEGG" id="dcm:NIES806_27840"/>
<evidence type="ECO:0000313" key="2">
    <source>
        <dbReference type="Proteomes" id="UP000218702"/>
    </source>
</evidence>
<dbReference type="PANTHER" id="PTHR33926">
    <property type="entry name" value="PROTEIN TIC 22, CHLOROPLASTIC"/>
    <property type="match status" value="1"/>
</dbReference>
<evidence type="ECO:0000313" key="1">
    <source>
        <dbReference type="EMBL" id="BAZ86570.1"/>
    </source>
</evidence>
<name>A0A1Z4V4U1_9CYAN</name>
<dbReference type="AlphaFoldDB" id="A0A1Z4V4U1"/>
<dbReference type="Proteomes" id="UP000218702">
    <property type="component" value="Chromosome"/>
</dbReference>
<dbReference type="Pfam" id="PF04278">
    <property type="entry name" value="Tic22"/>
    <property type="match status" value="1"/>
</dbReference>
<sequence>MKLLVRWGLTLGLAGSVMFGGILGINNLQALALPQEQVVKTLQEVPVFTLTNPKGEFVVISRKNQSKTISQVGFFLSKKDAQSFLEQRLKKENPQLASTIQITPVSLAEYYKLVVENKKNKDSNVVFTLVPTKKQVDQAITMLNTSGKPDKKFDGIPLFVPKFKQENSYLTIPKGQEGKERLIPFYFDKEQAVALLEAFKKAKPQEAANTEIQVLDLYRVIDTLSSSNDPSTNKIFLFPSRESIEFIRSIAPAQPKK</sequence>
<dbReference type="Gene3D" id="3.40.1350.100">
    <property type="match status" value="2"/>
</dbReference>
<dbReference type="GO" id="GO:0015031">
    <property type="term" value="P:protein transport"/>
    <property type="evidence" value="ECO:0007669"/>
    <property type="project" value="InterPro"/>
</dbReference>
<reference evidence="1 2" key="1">
    <citation type="submission" date="2017-06" db="EMBL/GenBank/DDBJ databases">
        <title>Genome sequencing of cyanobaciteial culture collection at National Institute for Environmental Studies (NIES).</title>
        <authorList>
            <person name="Hirose Y."/>
            <person name="Shimura Y."/>
            <person name="Fujisawa T."/>
            <person name="Nakamura Y."/>
            <person name="Kawachi M."/>
        </authorList>
    </citation>
    <scope>NUCLEOTIDE SEQUENCE [LARGE SCALE GENOMIC DNA]</scope>
    <source>
        <strain evidence="1 2">NIES-806</strain>
    </source>
</reference>
<dbReference type="RefSeq" id="WP_096668113.1">
    <property type="nucleotide sequence ID" value="NZ_AP018316.1"/>
</dbReference>
<organism evidence="1 2">
    <name type="scientific">Dolichospermum compactum NIES-806</name>
    <dbReference type="NCBI Taxonomy" id="1973481"/>
    <lineage>
        <taxon>Bacteria</taxon>
        <taxon>Bacillati</taxon>
        <taxon>Cyanobacteriota</taxon>
        <taxon>Cyanophyceae</taxon>
        <taxon>Nostocales</taxon>
        <taxon>Aphanizomenonaceae</taxon>
        <taxon>Dolichospermum</taxon>
        <taxon>Dolichospermum compactum</taxon>
    </lineage>
</organism>
<proteinExistence type="predicted"/>
<dbReference type="PANTHER" id="PTHR33926:SF4">
    <property type="entry name" value="PROTEIN TIC 22, CHLOROPLASTIC"/>
    <property type="match status" value="1"/>
</dbReference>
<accession>A0A1Z4V4U1</accession>
<gene>
    <name evidence="1" type="ORF">NIES806_27840</name>
</gene>
<keyword evidence="2" id="KW-1185">Reference proteome</keyword>